<protein>
    <submittedName>
        <fullName evidence="1">Uncharacterized protein</fullName>
    </submittedName>
</protein>
<dbReference type="Proteomes" id="UP001304243">
    <property type="component" value="Unassembled WGS sequence"/>
</dbReference>
<accession>A0AAN7DJT7</accession>
<comment type="caution">
    <text evidence="1">The sequence shown here is derived from an EMBL/GenBank/DDBJ whole genome shotgun (WGS) entry which is preliminary data.</text>
</comment>
<dbReference type="GeneID" id="89954554"/>
<dbReference type="EMBL" id="JASEJX010000014">
    <property type="protein sequence ID" value="KAK4515910.1"/>
    <property type="molecule type" value="Genomic_DNA"/>
</dbReference>
<organism evidence="1 2">
    <name type="scientific">Mucor velutinosus</name>
    <dbReference type="NCBI Taxonomy" id="708070"/>
    <lineage>
        <taxon>Eukaryota</taxon>
        <taxon>Fungi</taxon>
        <taxon>Fungi incertae sedis</taxon>
        <taxon>Mucoromycota</taxon>
        <taxon>Mucoromycotina</taxon>
        <taxon>Mucoromycetes</taxon>
        <taxon>Mucorales</taxon>
        <taxon>Mucorineae</taxon>
        <taxon>Mucoraceae</taxon>
        <taxon>Mucor</taxon>
    </lineage>
</organism>
<evidence type="ECO:0000313" key="1">
    <source>
        <dbReference type="EMBL" id="KAK4515910.1"/>
    </source>
</evidence>
<name>A0AAN7DJT7_9FUNG</name>
<dbReference type="AlphaFoldDB" id="A0AAN7DJT7"/>
<reference evidence="1 2" key="1">
    <citation type="submission" date="2022-11" db="EMBL/GenBank/DDBJ databases">
        <title>Mucor velutinosus strain NIH1002 WGS.</title>
        <authorList>
            <person name="Subramanian P."/>
            <person name="Mullikin J.C."/>
            <person name="Segre J.A."/>
            <person name="Zelazny A.M."/>
        </authorList>
    </citation>
    <scope>NUCLEOTIDE SEQUENCE [LARGE SCALE GENOMIC DNA]</scope>
    <source>
        <strain evidence="1 2">NIH1002</strain>
    </source>
</reference>
<gene>
    <name evidence="1" type="ORF">ATC70_010868</name>
</gene>
<dbReference type="RefSeq" id="XP_064682576.1">
    <property type="nucleotide sequence ID" value="XM_064830074.1"/>
</dbReference>
<keyword evidence="2" id="KW-1185">Reference proteome</keyword>
<evidence type="ECO:0000313" key="2">
    <source>
        <dbReference type="Proteomes" id="UP001304243"/>
    </source>
</evidence>
<sequence>MLLGPGSWRFNPYLLENLEFQALLDTAVALFLASDYYGENVALAGVSGAGISGADGSGSGVSGAGAQGLGIRSVQEKWEPLKAIIKYCAQQFTKGQKARYKARFSRLQREREQLLDDKKESARIKKLEEIIEQKS</sequence>
<proteinExistence type="predicted"/>